<dbReference type="PANTHER" id="PTHR13902">
    <property type="entry name" value="SERINE/THREONINE-PROTEIN KINASE WNK WITH NO LYSINE -RELATED"/>
    <property type="match status" value="1"/>
</dbReference>
<dbReference type="Pfam" id="PF12796">
    <property type="entry name" value="Ank_2"/>
    <property type="match status" value="3"/>
</dbReference>
<dbReference type="OrthoDB" id="4062651at2759"/>
<feature type="region of interest" description="Disordered" evidence="2">
    <location>
        <begin position="530"/>
        <end position="549"/>
    </location>
</feature>
<keyword evidence="1" id="KW-0040">ANK repeat</keyword>
<dbReference type="SUPFAM" id="SSF48403">
    <property type="entry name" value="Ankyrin repeat"/>
    <property type="match status" value="1"/>
</dbReference>
<feature type="repeat" description="ANK" evidence="1">
    <location>
        <begin position="697"/>
        <end position="729"/>
    </location>
</feature>
<feature type="domain" description="Protein kinase" evidence="3">
    <location>
        <begin position="14"/>
        <end position="273"/>
    </location>
</feature>
<keyword evidence="4" id="KW-0418">Kinase</keyword>
<dbReference type="GO" id="GO:0004672">
    <property type="term" value="F:protein kinase activity"/>
    <property type="evidence" value="ECO:0007669"/>
    <property type="project" value="InterPro"/>
</dbReference>
<dbReference type="CDD" id="cd13983">
    <property type="entry name" value="STKc_WNK"/>
    <property type="match status" value="1"/>
</dbReference>
<sequence>MADGQETDPTGRFTRTNEMLGRGAYKYVYKAFDNQEALEVAWNKLDIDRLSKLELSKVSKEVELLEKVNHKNIISFFGSWRTVDPQTGAQSMNFITELMMSGTLKEYVRKAKAIKLKVLRRWGCNILEAIDYLHSQNPPIIHRDLKCDNIFINGHVGEVKLGDLGLSTQTDAERAFTVIGTPEFMAPELYEESYTESVDVYAFGMCMLEMLTMEYPYMECQNPAQIFRKVFQGEKPKSFNRLKKGEFKSVIGACLEREKNRPTARQLLNTPIFRDWETDPGTLSNIHLLMDTPLPEGLSTDLLYPSRAASQPSSPPNSVPQSLTPAAAALLEEETRRRRTVGNGEIDLLVKQLASMVSEITLTVHIPVDNAMKLIEFSFNPHTDEIDTITRELVHEFGLNESYHDIIRNEIHGQVMKSVQNESVSLVDSHDSAAPALSPVPPLIERGDRLASDSPGGRTSPTESPDGRYSELYSFCADPSTSLKQTEWQPSGKEYVMHPSNLASHVDGGQNSHEVAWPGPSDQDAMLIKSQSERDPKPRVSSDDEQASYFGSSVSVPQSFVGRGPLSARSSQYGESPVPAAGATRVAEHSNIPVVVVSSATPLRPSQVLPGGRDTFGGLSSSFVSESDRVGMAMSPASQLLEVEASEQSEKSISAEQRQATQFKSNMLLLSYACRGRLQAIKTRLKYGADVLFADYDRRTALHLACAEGHLSIVELLVEHGAEPEASDRWGTTPIDEAKKNNHVDVLNFFREQGFLDDDDVSDVGTVESASDVNLRQRDDSVPEVLSASRAQVLGMELLEFSARGMFDLVRERLMAGARATFSDYDKRTALHLAASEGHADVAELLLINGADLYAEDRFGQTPIQDGLKNGHLEVLEVFRRAGVVMPSVLGPLACRSGDPAEMANKLGLELIQQAAKGRRQAVAGLLEHGVDPQFADYDKRTALHLAAAEGWLEICQLLVERGAQVSAQDRYGANALDEAVRASHTTIIEFLTPWMQPKADPAIEHVPTDEGSADMVASQEHSTLNAIEPPADEFEAAAAAAAAVAAAAASASKPNENSVAGVESGFDHDFGDEQFVSAGTYCSLDSSMRMALLRGSSAAAKPRLTEIEKTLDESSDDVGEYEEETENNADDDEVDGSSALGSSPDVLKR</sequence>
<dbReference type="SUPFAM" id="SSF56112">
    <property type="entry name" value="Protein kinase-like (PK-like)"/>
    <property type="match status" value="1"/>
</dbReference>
<evidence type="ECO:0000256" key="2">
    <source>
        <dbReference type="SAM" id="MobiDB-lite"/>
    </source>
</evidence>
<feature type="repeat" description="ANK" evidence="1">
    <location>
        <begin position="939"/>
        <end position="971"/>
    </location>
</feature>
<dbReference type="InterPro" id="IPR011009">
    <property type="entry name" value="Kinase-like_dom_sf"/>
</dbReference>
<keyword evidence="5" id="KW-1185">Reference proteome</keyword>
<feature type="repeat" description="ANK" evidence="1">
    <location>
        <begin position="826"/>
        <end position="858"/>
    </location>
</feature>
<dbReference type="Gene3D" id="1.10.510.10">
    <property type="entry name" value="Transferase(Phosphotransferase) domain 1"/>
    <property type="match status" value="1"/>
</dbReference>
<protein>
    <submittedName>
        <fullName evidence="4">Putative serine/threonine-protein kinase WNK2</fullName>
    </submittedName>
</protein>
<gene>
    <name evidence="4" type="ORF">FVE85_5462</name>
</gene>
<dbReference type="Pfam" id="PF00069">
    <property type="entry name" value="Pkinase"/>
    <property type="match status" value="1"/>
</dbReference>
<proteinExistence type="predicted"/>
<dbReference type="SMART" id="SM00248">
    <property type="entry name" value="ANK"/>
    <property type="match status" value="6"/>
</dbReference>
<dbReference type="GO" id="GO:0005524">
    <property type="term" value="F:ATP binding"/>
    <property type="evidence" value="ECO:0007669"/>
    <property type="project" value="InterPro"/>
</dbReference>
<dbReference type="Gene3D" id="1.25.40.20">
    <property type="entry name" value="Ankyrin repeat-containing domain"/>
    <property type="match status" value="3"/>
</dbReference>
<feature type="region of interest" description="Disordered" evidence="2">
    <location>
        <begin position="1098"/>
        <end position="1150"/>
    </location>
</feature>
<evidence type="ECO:0000313" key="4">
    <source>
        <dbReference type="EMBL" id="KAA8497877.1"/>
    </source>
</evidence>
<dbReference type="InterPro" id="IPR000719">
    <property type="entry name" value="Prot_kinase_dom"/>
</dbReference>
<dbReference type="Proteomes" id="UP000324585">
    <property type="component" value="Unassembled WGS sequence"/>
</dbReference>
<dbReference type="FunFam" id="1.10.510.10:FF:001565">
    <property type="entry name" value="WNK protein kinase"/>
    <property type="match status" value="1"/>
</dbReference>
<name>A0A5J4Z5H4_PORPP</name>
<feature type="region of interest" description="Disordered" evidence="2">
    <location>
        <begin position="426"/>
        <end position="472"/>
    </location>
</feature>
<evidence type="ECO:0000313" key="5">
    <source>
        <dbReference type="Proteomes" id="UP000324585"/>
    </source>
</evidence>
<organism evidence="4 5">
    <name type="scientific">Porphyridium purpureum</name>
    <name type="common">Red alga</name>
    <name type="synonym">Porphyridium cruentum</name>
    <dbReference type="NCBI Taxonomy" id="35688"/>
    <lineage>
        <taxon>Eukaryota</taxon>
        <taxon>Rhodophyta</taxon>
        <taxon>Bangiophyceae</taxon>
        <taxon>Porphyridiales</taxon>
        <taxon>Porphyridiaceae</taxon>
        <taxon>Porphyridium</taxon>
    </lineage>
</organism>
<dbReference type="EMBL" id="VRMN01000001">
    <property type="protein sequence ID" value="KAA8497877.1"/>
    <property type="molecule type" value="Genomic_DNA"/>
</dbReference>
<dbReference type="Gene3D" id="3.30.200.20">
    <property type="entry name" value="Phosphorylase Kinase, domain 1"/>
    <property type="match status" value="1"/>
</dbReference>
<dbReference type="PROSITE" id="PS50088">
    <property type="entry name" value="ANK_REPEAT"/>
    <property type="match status" value="3"/>
</dbReference>
<evidence type="ECO:0000259" key="3">
    <source>
        <dbReference type="PROSITE" id="PS50011"/>
    </source>
</evidence>
<dbReference type="AlphaFoldDB" id="A0A5J4Z5H4"/>
<feature type="region of interest" description="Disordered" evidence="2">
    <location>
        <begin position="499"/>
        <end position="523"/>
    </location>
</feature>
<comment type="caution">
    <text evidence="4">The sequence shown here is derived from an EMBL/GenBank/DDBJ whole genome shotgun (WGS) entry which is preliminary data.</text>
</comment>
<dbReference type="PROSITE" id="PS50297">
    <property type="entry name" value="ANK_REP_REGION"/>
    <property type="match status" value="3"/>
</dbReference>
<dbReference type="PROSITE" id="PS50011">
    <property type="entry name" value="PROTEIN_KINASE_DOM"/>
    <property type="match status" value="1"/>
</dbReference>
<dbReference type="InterPro" id="IPR050588">
    <property type="entry name" value="WNK_Ser-Thr_kinase"/>
</dbReference>
<dbReference type="InterPro" id="IPR002110">
    <property type="entry name" value="Ankyrin_rpt"/>
</dbReference>
<dbReference type="InterPro" id="IPR008271">
    <property type="entry name" value="Ser/Thr_kinase_AS"/>
</dbReference>
<dbReference type="OMA" id="NSHEVAW"/>
<dbReference type="PRINTS" id="PR01415">
    <property type="entry name" value="ANKYRIN"/>
</dbReference>
<dbReference type="SMART" id="SM00220">
    <property type="entry name" value="S_TKc"/>
    <property type="match status" value="1"/>
</dbReference>
<keyword evidence="4" id="KW-0808">Transferase</keyword>
<reference evidence="5" key="1">
    <citation type="journal article" date="2019" name="Nat. Commun.">
        <title>Expansion of phycobilisome linker gene families in mesophilic red algae.</title>
        <authorList>
            <person name="Lee J."/>
            <person name="Kim D."/>
            <person name="Bhattacharya D."/>
            <person name="Yoon H.S."/>
        </authorList>
    </citation>
    <scope>NUCLEOTIDE SEQUENCE [LARGE SCALE GENOMIC DNA]</scope>
    <source>
        <strain evidence="5">CCMP 1328</strain>
    </source>
</reference>
<dbReference type="PROSITE" id="PS00108">
    <property type="entry name" value="PROTEIN_KINASE_ST"/>
    <property type="match status" value="1"/>
</dbReference>
<dbReference type="InterPro" id="IPR036770">
    <property type="entry name" value="Ankyrin_rpt-contain_sf"/>
</dbReference>
<feature type="compositionally biased region" description="Acidic residues" evidence="2">
    <location>
        <begin position="1114"/>
        <end position="1136"/>
    </location>
</feature>
<evidence type="ECO:0000256" key="1">
    <source>
        <dbReference type="PROSITE-ProRule" id="PRU00023"/>
    </source>
</evidence>
<feature type="compositionally biased region" description="Basic and acidic residues" evidence="2">
    <location>
        <begin position="531"/>
        <end position="542"/>
    </location>
</feature>
<accession>A0A5J4Z5H4</accession>
<feature type="compositionally biased region" description="Basic and acidic residues" evidence="2">
    <location>
        <begin position="1104"/>
        <end position="1113"/>
    </location>
</feature>